<evidence type="ECO:0000256" key="2">
    <source>
        <dbReference type="SAM" id="MobiDB-lite"/>
    </source>
</evidence>
<evidence type="ECO:0000256" key="3">
    <source>
        <dbReference type="SAM" id="SignalP"/>
    </source>
</evidence>
<feature type="coiled-coil region" evidence="1">
    <location>
        <begin position="205"/>
        <end position="232"/>
    </location>
</feature>
<evidence type="ECO:0000313" key="4">
    <source>
        <dbReference type="EMBL" id="CAB5498251.1"/>
    </source>
</evidence>
<reference evidence="4 5" key="1">
    <citation type="submission" date="2020-05" db="EMBL/GenBank/DDBJ databases">
        <authorList>
            <person name="Petersen J."/>
            <person name="Sayavedra L."/>
        </authorList>
    </citation>
    <scope>NUCLEOTIDE SEQUENCE [LARGE SCALE GENOMIC DNA]</scope>
    <source>
        <strain evidence="4">B azoricus SOX ET2 1586I</strain>
    </source>
</reference>
<keyword evidence="3" id="KW-0732">Signal</keyword>
<dbReference type="Proteomes" id="UP000626656">
    <property type="component" value="Unassembled WGS sequence"/>
</dbReference>
<keyword evidence="5" id="KW-1185">Reference proteome</keyword>
<feature type="chain" id="PRO_5045195908" description="Trimeric autotransporter adhesin YadA-like C-terminal membrane anchor domain-containing protein" evidence="3">
    <location>
        <begin position="24"/>
        <end position="432"/>
    </location>
</feature>
<dbReference type="RefSeq" id="WP_202784017.1">
    <property type="nucleotide sequence ID" value="NZ_CAHJWF010000077.1"/>
</dbReference>
<gene>
    <name evidence="4" type="ORF">AZO1586I_305</name>
</gene>
<protein>
    <recommendedName>
        <fullName evidence="6">Trimeric autotransporter adhesin YadA-like C-terminal membrane anchor domain-containing protein</fullName>
    </recommendedName>
</protein>
<feature type="compositionally biased region" description="Basic and acidic residues" evidence="2">
    <location>
        <begin position="422"/>
        <end position="432"/>
    </location>
</feature>
<feature type="region of interest" description="Disordered" evidence="2">
    <location>
        <begin position="157"/>
        <end position="193"/>
    </location>
</feature>
<dbReference type="EMBL" id="CAHJWF010000077">
    <property type="protein sequence ID" value="CAB5498251.1"/>
    <property type="molecule type" value="Genomic_DNA"/>
</dbReference>
<feature type="region of interest" description="Disordered" evidence="2">
    <location>
        <begin position="408"/>
        <end position="432"/>
    </location>
</feature>
<organism evidence="4 5">
    <name type="scientific">Bathymodiolus thermophilus thioautotrophic gill symbiont</name>
    <dbReference type="NCBI Taxonomy" id="2360"/>
    <lineage>
        <taxon>Bacteria</taxon>
        <taxon>Pseudomonadati</taxon>
        <taxon>Pseudomonadota</taxon>
        <taxon>Gammaproteobacteria</taxon>
        <taxon>sulfur-oxidizing symbionts</taxon>
    </lineage>
</organism>
<evidence type="ECO:0000313" key="5">
    <source>
        <dbReference type="Proteomes" id="UP000626656"/>
    </source>
</evidence>
<evidence type="ECO:0008006" key="6">
    <source>
        <dbReference type="Google" id="ProtNLM"/>
    </source>
</evidence>
<sequence>MQKNNITIVVAVALTLATAQSIASNDLQITRTGLNDLAMSAQFGGANISVGKQVVPFGNNDTMMTNSASRTLAEKSYNSIVASKQFGATNFNVWLGGSKSRGLSASYAGSNWQLGASAMQYTTERTVSTMLDLGTSSANTPSSQFDPLIPWKRVDKPQQEVDKDKPQQEADKDKPQQEVTKDKPRQEVDKEQLHEKVDAAAVLKMRAARAEYHRLRAEYDRLKTEYDNMNADNQSLGVSLIVAQDVWDATNGAYNNMLIQQKNETNALNSLKQLIAATKDKIEEYQRLHDEYKAKYNQTWFSAYLNAAGMANYRKGQEQKKLATYQAKIVLQRSVVKNIALKLKAIKSELDKALATKLKIASKQAQLVSKIEKIRIPLRKARWESEKAYMKLNKAIEEVEVSKYKHIGQSVHNNEGTADTPSRTDHNNENAV</sequence>
<feature type="compositionally biased region" description="Polar residues" evidence="2">
    <location>
        <begin position="410"/>
        <end position="421"/>
    </location>
</feature>
<keyword evidence="1" id="KW-0175">Coiled coil</keyword>
<name>A0ABM8M5I0_9GAMM</name>
<evidence type="ECO:0000256" key="1">
    <source>
        <dbReference type="SAM" id="Coils"/>
    </source>
</evidence>
<comment type="caution">
    <text evidence="4">The sequence shown here is derived from an EMBL/GenBank/DDBJ whole genome shotgun (WGS) entry which is preliminary data.</text>
</comment>
<feature type="non-terminal residue" evidence="4">
    <location>
        <position position="432"/>
    </location>
</feature>
<feature type="coiled-coil region" evidence="1">
    <location>
        <begin position="268"/>
        <end position="295"/>
    </location>
</feature>
<proteinExistence type="predicted"/>
<accession>A0ABM8M5I0</accession>
<feature type="signal peptide" evidence="3">
    <location>
        <begin position="1"/>
        <end position="23"/>
    </location>
</feature>